<keyword evidence="3" id="KW-1185">Reference proteome</keyword>
<dbReference type="SUPFAM" id="SSF53756">
    <property type="entry name" value="UDP-Glycosyltransferase/glycogen phosphorylase"/>
    <property type="match status" value="1"/>
</dbReference>
<feature type="transmembrane region" description="Helical" evidence="1">
    <location>
        <begin position="75"/>
        <end position="94"/>
    </location>
</feature>
<comment type="caution">
    <text evidence="2">The sequence shown here is derived from an EMBL/GenBank/DDBJ whole genome shotgun (WGS) entry which is preliminary data.</text>
</comment>
<organism evidence="2 3">
    <name type="scientific">Tepidimonas taiwanensis</name>
    <dbReference type="NCBI Taxonomy" id="307486"/>
    <lineage>
        <taxon>Bacteria</taxon>
        <taxon>Pseudomonadati</taxon>
        <taxon>Pseudomonadota</taxon>
        <taxon>Betaproteobacteria</taxon>
        <taxon>Burkholderiales</taxon>
        <taxon>Tepidimonas</taxon>
    </lineage>
</organism>
<protein>
    <recommendedName>
        <fullName evidence="4">Glycosyl transferases group 1</fullName>
    </recommendedName>
</protein>
<accession>A0A554X6A0</accession>
<dbReference type="STRING" id="307486.GCA_000807215_02643"/>
<keyword evidence="1" id="KW-1133">Transmembrane helix</keyword>
<gene>
    <name evidence="2" type="ORF">Ttaiw_01511</name>
</gene>
<dbReference type="AlphaFoldDB" id="A0A554X6A0"/>
<keyword evidence="1" id="KW-0812">Transmembrane</keyword>
<evidence type="ECO:0000256" key="1">
    <source>
        <dbReference type="SAM" id="Phobius"/>
    </source>
</evidence>
<dbReference type="Proteomes" id="UP000317763">
    <property type="component" value="Unassembled WGS sequence"/>
</dbReference>
<dbReference type="Gene3D" id="3.40.50.2000">
    <property type="entry name" value="Glycogen Phosphorylase B"/>
    <property type="match status" value="1"/>
</dbReference>
<dbReference type="EMBL" id="VJOM01000015">
    <property type="protein sequence ID" value="TSE31337.1"/>
    <property type="molecule type" value="Genomic_DNA"/>
</dbReference>
<evidence type="ECO:0008006" key="4">
    <source>
        <dbReference type="Google" id="ProtNLM"/>
    </source>
</evidence>
<reference evidence="2 3" key="1">
    <citation type="submission" date="2019-07" db="EMBL/GenBank/DDBJ databases">
        <title>Tepidimonas taiwanensis I1-1 draft genome.</title>
        <authorList>
            <person name="Da Costa M.S."/>
            <person name="Froufe H.J.C."/>
            <person name="Egas C."/>
            <person name="Albuquerque L."/>
        </authorList>
    </citation>
    <scope>NUCLEOTIDE SEQUENCE [LARGE SCALE GENOMIC DNA]</scope>
    <source>
        <strain evidence="2 3">I1-1</strain>
    </source>
</reference>
<name>A0A554X6A0_9BURK</name>
<proteinExistence type="predicted"/>
<keyword evidence="1" id="KW-0472">Membrane</keyword>
<evidence type="ECO:0000313" key="3">
    <source>
        <dbReference type="Proteomes" id="UP000317763"/>
    </source>
</evidence>
<sequence length="442" mass="49595">MVKPRKILIGPVEIAGYYRNLAEGFHQIGAPCDFITYGSHPFGYGGETEQPVLLRMARWFGDFRRNRPRSWRTRLFADLPWAVLVSIWAVWAILRYDVFIFGFGETLLPRNLDLPILHKLGKTVIANLGHGSEARPPYVDGAQQSAEGEAVSGAALISLTRRNKRRVTIHEKYCKIVIGAPYSTTQFSSRRLINFFSLGIPIRLHASAIISARPANVKRSKTPVRILHAPSHPAAKGTQQIVGAIERLRSRGHAIDLVLIIGQPFREVVEALQNCDFVVDQLFSDTPMAGFATEAAWFGKPAVVGGYGLDRLKSYVPDGMWPPSKICRPDDIEKAIEELIVDVDQRHRLGQEAQKFVREKWNPRAVAERFLRLIDGDIPEAWWLDPQAVTYVQGCGQSETRSRQMIQSLVETYGVPALELEHRPNLRDAFLTFAGIPNSLGE</sequence>
<evidence type="ECO:0000313" key="2">
    <source>
        <dbReference type="EMBL" id="TSE31337.1"/>
    </source>
</evidence>